<dbReference type="PANTHER" id="PTHR23320:SF165">
    <property type="entry name" value="MARVEL DOMAIN-CONTAINING PROTEIN"/>
    <property type="match status" value="1"/>
</dbReference>
<evidence type="ECO:0000256" key="1">
    <source>
        <dbReference type="ARBA" id="ARBA00004141"/>
    </source>
</evidence>
<reference evidence="8" key="2">
    <citation type="submission" date="2025-08" db="UniProtKB">
        <authorList>
            <consortium name="RefSeq"/>
        </authorList>
    </citation>
    <scope>IDENTIFICATION</scope>
    <source>
        <strain evidence="8">S238N-H82</strain>
        <tissue evidence="8">Testes</tissue>
    </source>
</reference>
<keyword evidence="5 6" id="KW-0472">Membrane</keyword>
<dbReference type="InterPro" id="IPR030417">
    <property type="entry name" value="MS4A"/>
</dbReference>
<evidence type="ECO:0000256" key="6">
    <source>
        <dbReference type="SAM" id="Phobius"/>
    </source>
</evidence>
<dbReference type="InterPro" id="IPR007237">
    <property type="entry name" value="CD20-like"/>
</dbReference>
<feature type="transmembrane region" description="Helical" evidence="6">
    <location>
        <begin position="22"/>
        <end position="41"/>
    </location>
</feature>
<reference evidence="7" key="1">
    <citation type="journal article" date="2020" name="Nat. Ecol. Evol.">
        <title>Deeply conserved synteny resolves early events in vertebrate evolution.</title>
        <authorList>
            <person name="Simakov O."/>
            <person name="Marletaz F."/>
            <person name="Yue J.X."/>
            <person name="O'Connell B."/>
            <person name="Jenkins J."/>
            <person name="Brandt A."/>
            <person name="Calef R."/>
            <person name="Tung C.H."/>
            <person name="Huang T.K."/>
            <person name="Schmutz J."/>
            <person name="Satoh N."/>
            <person name="Yu J.K."/>
            <person name="Putnam N.H."/>
            <person name="Green R.E."/>
            <person name="Rokhsar D.S."/>
        </authorList>
    </citation>
    <scope>NUCLEOTIDE SEQUENCE [LARGE SCALE GENOMIC DNA]</scope>
    <source>
        <strain evidence="7">S238N-H82</strain>
    </source>
</reference>
<dbReference type="Proteomes" id="UP000001554">
    <property type="component" value="Chromosome 2"/>
</dbReference>
<evidence type="ECO:0000313" key="7">
    <source>
        <dbReference type="Proteomes" id="UP000001554"/>
    </source>
</evidence>
<keyword evidence="3 6" id="KW-0812">Transmembrane</keyword>
<organism evidence="7 8">
    <name type="scientific">Branchiostoma floridae</name>
    <name type="common">Florida lancelet</name>
    <name type="synonym">Amphioxus</name>
    <dbReference type="NCBI Taxonomy" id="7739"/>
    <lineage>
        <taxon>Eukaryota</taxon>
        <taxon>Metazoa</taxon>
        <taxon>Chordata</taxon>
        <taxon>Cephalochordata</taxon>
        <taxon>Leptocardii</taxon>
        <taxon>Amphioxiformes</taxon>
        <taxon>Branchiostomatidae</taxon>
        <taxon>Branchiostoma</taxon>
    </lineage>
</organism>
<dbReference type="GeneID" id="118410438"/>
<sequence length="186" mass="19814">MDSETPWCFGGKCTIKVSAVQVILGLACASAGVAGIFWDAWYKEIGYGIWSGILFIMTGSTGIHAAKDWKKLWIMCFLVTSAASALVATFVVLPLAFMAIQIDKPDPNRLAVDGILFASALLQGLLSGATFFMAFCGCCTAKGRKRVRYPRQTPAVGVMNAGDSLATVTVTNSPYLHHSPAHGTFA</sequence>
<dbReference type="OrthoDB" id="8951938at2759"/>
<comment type="subcellular location">
    <subcellularLocation>
        <location evidence="1">Membrane</location>
        <topology evidence="1">Multi-pass membrane protein</topology>
    </subcellularLocation>
</comment>
<dbReference type="KEGG" id="bfo:118410438"/>
<proteinExistence type="inferred from homology"/>
<keyword evidence="4 6" id="KW-1133">Transmembrane helix</keyword>
<dbReference type="Pfam" id="PF04103">
    <property type="entry name" value="CD20"/>
    <property type="match status" value="1"/>
</dbReference>
<gene>
    <name evidence="8" type="primary">LOC118410438</name>
</gene>
<dbReference type="AlphaFoldDB" id="A0A9J7KQ01"/>
<evidence type="ECO:0000256" key="2">
    <source>
        <dbReference type="ARBA" id="ARBA00009565"/>
    </source>
</evidence>
<comment type="similarity">
    <text evidence="2">Belongs to the MS4A family.</text>
</comment>
<protein>
    <submittedName>
        <fullName evidence="8">Uncharacterized protein LOC118410438</fullName>
    </submittedName>
</protein>
<evidence type="ECO:0000313" key="8">
    <source>
        <dbReference type="RefSeq" id="XP_035668055.1"/>
    </source>
</evidence>
<feature type="transmembrane region" description="Helical" evidence="6">
    <location>
        <begin position="72"/>
        <end position="100"/>
    </location>
</feature>
<keyword evidence="7" id="KW-1185">Reference proteome</keyword>
<evidence type="ECO:0000256" key="5">
    <source>
        <dbReference type="ARBA" id="ARBA00023136"/>
    </source>
</evidence>
<evidence type="ECO:0000256" key="4">
    <source>
        <dbReference type="ARBA" id="ARBA00022989"/>
    </source>
</evidence>
<dbReference type="GO" id="GO:0016020">
    <property type="term" value="C:membrane"/>
    <property type="evidence" value="ECO:0007669"/>
    <property type="project" value="UniProtKB-SubCell"/>
</dbReference>
<feature type="transmembrane region" description="Helical" evidence="6">
    <location>
        <begin position="47"/>
        <end position="65"/>
    </location>
</feature>
<evidence type="ECO:0000256" key="3">
    <source>
        <dbReference type="ARBA" id="ARBA00022692"/>
    </source>
</evidence>
<name>A0A9J7KQ01_BRAFL</name>
<feature type="transmembrane region" description="Helical" evidence="6">
    <location>
        <begin position="120"/>
        <end position="141"/>
    </location>
</feature>
<dbReference type="PANTHER" id="PTHR23320">
    <property type="entry name" value="MEMBRANE-SPANNING 4-DOMAINS SUBFAMILY A MS4A -RELATED"/>
    <property type="match status" value="1"/>
</dbReference>
<dbReference type="RefSeq" id="XP_035668055.1">
    <property type="nucleotide sequence ID" value="XM_035812162.1"/>
</dbReference>
<accession>A0A9J7KQ01</accession>